<proteinExistence type="predicted"/>
<dbReference type="RefSeq" id="WP_127015856.1">
    <property type="nucleotide sequence ID" value="NZ_CP016379.1"/>
</dbReference>
<evidence type="ECO:0000313" key="2">
    <source>
        <dbReference type="Proteomes" id="UP000267250"/>
    </source>
</evidence>
<keyword evidence="2" id="KW-1185">Reference proteome</keyword>
<dbReference type="EMBL" id="CP016379">
    <property type="protein sequence ID" value="AZR72527.1"/>
    <property type="molecule type" value="Genomic_DNA"/>
</dbReference>
<dbReference type="Proteomes" id="UP000267250">
    <property type="component" value="Chromosome"/>
</dbReference>
<gene>
    <name evidence="1" type="ORF">BBF96_03495</name>
</gene>
<dbReference type="AlphaFoldDB" id="A0A3S9SW24"/>
<reference evidence="1 2" key="1">
    <citation type="submission" date="2016-07" db="EMBL/GenBank/DDBJ databases">
        <title>Genome and transcriptome analysis of iron-reducing fermentative bacteria Anoxybacter fermentans.</title>
        <authorList>
            <person name="Zeng X."/>
            <person name="Shao Z."/>
        </authorList>
    </citation>
    <scope>NUCLEOTIDE SEQUENCE [LARGE SCALE GENOMIC DNA]</scope>
    <source>
        <strain evidence="1 2">DY22613</strain>
    </source>
</reference>
<sequence>MPEYATLQTVKDYLSIPQDFTQFDGKLNIILAGVNSRIENLTNQTESNPDLTLAACKWTEWHYIKATGVSSEDDSDYRRSFFKTRDYIPPEVLSLLEDYLTDEAKEKYVKSRAIKFQEVKAY</sequence>
<organism evidence="1 2">
    <name type="scientific">Anoxybacter fermentans</name>
    <dbReference type="NCBI Taxonomy" id="1323375"/>
    <lineage>
        <taxon>Bacteria</taxon>
        <taxon>Bacillati</taxon>
        <taxon>Bacillota</taxon>
        <taxon>Clostridia</taxon>
        <taxon>Halanaerobiales</taxon>
        <taxon>Anoxybacter</taxon>
    </lineage>
</organism>
<dbReference type="KEGG" id="aft:BBF96_03495"/>
<evidence type="ECO:0000313" key="1">
    <source>
        <dbReference type="EMBL" id="AZR72527.1"/>
    </source>
</evidence>
<accession>A0A3S9SW24</accession>
<name>A0A3S9SW24_9FIRM</name>
<protein>
    <submittedName>
        <fullName evidence="1">Uncharacterized protein</fullName>
    </submittedName>
</protein>